<dbReference type="SUPFAM" id="SSF103473">
    <property type="entry name" value="MFS general substrate transporter"/>
    <property type="match status" value="1"/>
</dbReference>
<evidence type="ECO:0000256" key="1">
    <source>
        <dbReference type="SAM" id="Phobius"/>
    </source>
</evidence>
<keyword evidence="3" id="KW-1185">Reference proteome</keyword>
<dbReference type="InterPro" id="IPR036259">
    <property type="entry name" value="MFS_trans_sf"/>
</dbReference>
<evidence type="ECO:0000313" key="3">
    <source>
        <dbReference type="Proteomes" id="UP001597083"/>
    </source>
</evidence>
<sequence>MRDLVRRLAMDISPLRESRPFRNTFIARTVSVFGIGMLMVALPVQVYDMTSSTVHVGAVASASGFALLAGFLWGGVL</sequence>
<keyword evidence="1" id="KW-1133">Transmembrane helix</keyword>
<feature type="transmembrane region" description="Helical" evidence="1">
    <location>
        <begin position="25"/>
        <end position="44"/>
    </location>
</feature>
<feature type="transmembrane region" description="Helical" evidence="1">
    <location>
        <begin position="56"/>
        <end position="76"/>
    </location>
</feature>
<reference evidence="3" key="1">
    <citation type="journal article" date="2019" name="Int. J. Syst. Evol. Microbiol.">
        <title>The Global Catalogue of Microorganisms (GCM) 10K type strain sequencing project: providing services to taxonomists for standard genome sequencing and annotation.</title>
        <authorList>
            <consortium name="The Broad Institute Genomics Platform"/>
            <consortium name="The Broad Institute Genome Sequencing Center for Infectious Disease"/>
            <person name="Wu L."/>
            <person name="Ma J."/>
        </authorList>
    </citation>
    <scope>NUCLEOTIDE SEQUENCE [LARGE SCALE GENOMIC DNA]</scope>
    <source>
        <strain evidence="3">JCM 31696</strain>
    </source>
</reference>
<dbReference type="EMBL" id="JBHTIR010004368">
    <property type="protein sequence ID" value="MFD0857151.1"/>
    <property type="molecule type" value="Genomic_DNA"/>
</dbReference>
<keyword evidence="1" id="KW-0812">Transmembrane</keyword>
<name>A0ABW3CRG8_9ACTN</name>
<accession>A0ABW3CRG8</accession>
<comment type="caution">
    <text evidence="2">The sequence shown here is derived from an EMBL/GenBank/DDBJ whole genome shotgun (WGS) entry which is preliminary data.</text>
</comment>
<evidence type="ECO:0000313" key="2">
    <source>
        <dbReference type="EMBL" id="MFD0857151.1"/>
    </source>
</evidence>
<protein>
    <submittedName>
        <fullName evidence="2">Enterobactin transporter EntS</fullName>
    </submittedName>
</protein>
<feature type="non-terminal residue" evidence="2">
    <location>
        <position position="77"/>
    </location>
</feature>
<organism evidence="2 3">
    <name type="scientific">Actinomadura adrarensis</name>
    <dbReference type="NCBI Taxonomy" id="1819600"/>
    <lineage>
        <taxon>Bacteria</taxon>
        <taxon>Bacillati</taxon>
        <taxon>Actinomycetota</taxon>
        <taxon>Actinomycetes</taxon>
        <taxon>Streptosporangiales</taxon>
        <taxon>Thermomonosporaceae</taxon>
        <taxon>Actinomadura</taxon>
    </lineage>
</organism>
<keyword evidence="1" id="KW-0472">Membrane</keyword>
<gene>
    <name evidence="2" type="ORF">ACFQ07_33405</name>
</gene>
<proteinExistence type="predicted"/>
<dbReference type="Proteomes" id="UP001597083">
    <property type="component" value="Unassembled WGS sequence"/>
</dbReference>